<name>A0A1B4VAS8_9GAMM</name>
<proteinExistence type="predicted"/>
<dbReference type="EMBL" id="AP014936">
    <property type="protein sequence ID" value="BAU47211.1"/>
    <property type="molecule type" value="Genomic_DNA"/>
</dbReference>
<protein>
    <recommendedName>
        <fullName evidence="4">DUF3311 domain-containing protein</fullName>
    </recommendedName>
</protein>
<evidence type="ECO:0000313" key="3">
    <source>
        <dbReference type="Proteomes" id="UP000218899"/>
    </source>
</evidence>
<keyword evidence="1" id="KW-0812">Transmembrane</keyword>
<evidence type="ECO:0000313" key="2">
    <source>
        <dbReference type="EMBL" id="BAU47211.1"/>
    </source>
</evidence>
<feature type="transmembrane region" description="Helical" evidence="1">
    <location>
        <begin position="12"/>
        <end position="30"/>
    </location>
</feature>
<dbReference type="OrthoDB" id="7066136at2"/>
<accession>A0A1B4VAS8</accession>
<dbReference type="KEGG" id="sva:SVA_0632"/>
<sequence length="83" mass="8748">MQTGERTGERLVGLALAGVVALNYPLLHLFSGAGTFLGIPSLYFYLFFVWAALIALMAVIMRARPEPGRDGAPPGNTDDPGGA</sequence>
<organism evidence="2 3">
    <name type="scientific">Sulfurifustis variabilis</name>
    <dbReference type="NCBI Taxonomy" id="1675686"/>
    <lineage>
        <taxon>Bacteria</taxon>
        <taxon>Pseudomonadati</taxon>
        <taxon>Pseudomonadota</taxon>
        <taxon>Gammaproteobacteria</taxon>
        <taxon>Acidiferrobacterales</taxon>
        <taxon>Acidiferrobacteraceae</taxon>
        <taxon>Sulfurifustis</taxon>
    </lineage>
</organism>
<feature type="transmembrane region" description="Helical" evidence="1">
    <location>
        <begin position="42"/>
        <end position="61"/>
    </location>
</feature>
<gene>
    <name evidence="2" type="ORF">SVA_0632</name>
</gene>
<dbReference type="AlphaFoldDB" id="A0A1B4VAS8"/>
<dbReference type="Proteomes" id="UP000218899">
    <property type="component" value="Chromosome"/>
</dbReference>
<keyword evidence="1" id="KW-1133">Transmembrane helix</keyword>
<reference evidence="2 3" key="1">
    <citation type="submission" date="2015-08" db="EMBL/GenBank/DDBJ databases">
        <title>Complete genome sequence of Sulfurifustis variabilis.</title>
        <authorList>
            <person name="Miura A."/>
            <person name="Kojima H."/>
            <person name="Fukui M."/>
        </authorList>
    </citation>
    <scope>NUCLEOTIDE SEQUENCE [LARGE SCALE GENOMIC DNA]</scope>
    <source>
        <strain evidence="3">skN76</strain>
    </source>
</reference>
<dbReference type="RefSeq" id="WP_096458665.1">
    <property type="nucleotide sequence ID" value="NZ_AP014936.1"/>
</dbReference>
<keyword evidence="3" id="KW-1185">Reference proteome</keyword>
<evidence type="ECO:0000256" key="1">
    <source>
        <dbReference type="SAM" id="Phobius"/>
    </source>
</evidence>
<keyword evidence="1" id="KW-0472">Membrane</keyword>
<evidence type="ECO:0008006" key="4">
    <source>
        <dbReference type="Google" id="ProtNLM"/>
    </source>
</evidence>